<dbReference type="AlphaFoldDB" id="A0A8K0CCD6"/>
<protein>
    <recommendedName>
        <fullName evidence="1">Tudor domain-containing protein</fullName>
    </recommendedName>
</protein>
<dbReference type="EMBL" id="VTPC01090126">
    <property type="protein sequence ID" value="KAF2884855.1"/>
    <property type="molecule type" value="Genomic_DNA"/>
</dbReference>
<comment type="caution">
    <text evidence="2">The sequence shown here is derived from an EMBL/GenBank/DDBJ whole genome shotgun (WGS) entry which is preliminary data.</text>
</comment>
<dbReference type="InterPro" id="IPR050621">
    <property type="entry name" value="Tudor_domain_containing"/>
</dbReference>
<evidence type="ECO:0000313" key="3">
    <source>
        <dbReference type="Proteomes" id="UP000801492"/>
    </source>
</evidence>
<reference evidence="2" key="1">
    <citation type="submission" date="2019-08" db="EMBL/GenBank/DDBJ databases">
        <title>The genome of the North American firefly Photinus pyralis.</title>
        <authorList>
            <consortium name="Photinus pyralis genome working group"/>
            <person name="Fallon T.R."/>
            <person name="Sander Lower S.E."/>
            <person name="Weng J.-K."/>
        </authorList>
    </citation>
    <scope>NUCLEOTIDE SEQUENCE</scope>
    <source>
        <strain evidence="2">TRF0915ILg1</strain>
        <tissue evidence="2">Whole body</tissue>
    </source>
</reference>
<feature type="domain" description="Tudor" evidence="1">
    <location>
        <begin position="380"/>
        <end position="475"/>
    </location>
</feature>
<sequence>MDSSAEKIEIKLQNTKKSCEDAIHGTLDLYRTGTFTTEDKQTLSKYLITLFNFHLWLGEKIISSQRARVSNVPVRNEVNNTSNFQELPTIVTNSEGTTVYNSDDDTDTFASESIEEQEDFKIKTNNELVAYKFYCSISVLLWEKYKHSQNEEGVTKEYLLSTFGNYFAFESSSWVRVEVIDWLLDDISNEVLIQLIDYGKILLANIKNLRPLPSAVESIPKLAHRCHFGYLYPFHATKTKKYMDWSDDEIIEFFKTLENINETQFRILHCNYQLHLDSLEIDIINIKNETYKKTIGQILIETGIANPIINNLINVGPRMNYCAIMRELKISCDNNNTVRRISYFEPLIKESFLNEEPVVKVKAVGNNFFFVNVEGKEDITEPSIKALMHLLNSIDSIQHYQKLDQAPVVDEIVLALVRNTWYRARVLSVKLQNKHFDKIIVQVFLADYGEIVNVRLFNICAILPEFLQMDFQVIDTMCRIITDIDIYLIESVCSEQKSMPENFYFNAMARNFHPDLIRIHLNILTLYKYINVT</sequence>
<accession>A0A8K0CCD6</accession>
<dbReference type="Pfam" id="PF00567">
    <property type="entry name" value="TUDOR"/>
    <property type="match status" value="2"/>
</dbReference>
<keyword evidence="3" id="KW-1185">Reference proteome</keyword>
<evidence type="ECO:0000259" key="1">
    <source>
        <dbReference type="Pfam" id="PF00567"/>
    </source>
</evidence>
<dbReference type="PANTHER" id="PTHR22948">
    <property type="entry name" value="TUDOR DOMAIN CONTAINING PROTEIN"/>
    <property type="match status" value="1"/>
</dbReference>
<dbReference type="PANTHER" id="PTHR22948:SF29">
    <property type="entry name" value="FI02030P-RELATED"/>
    <property type="match status" value="1"/>
</dbReference>
<dbReference type="OrthoDB" id="10052065at2759"/>
<gene>
    <name evidence="2" type="ORF">ILUMI_21332</name>
</gene>
<dbReference type="Gene3D" id="2.30.30.140">
    <property type="match status" value="2"/>
</dbReference>
<dbReference type="InterPro" id="IPR002999">
    <property type="entry name" value="Tudor"/>
</dbReference>
<organism evidence="2 3">
    <name type="scientific">Ignelater luminosus</name>
    <name type="common">Cucubano</name>
    <name type="synonym">Pyrophorus luminosus</name>
    <dbReference type="NCBI Taxonomy" id="2038154"/>
    <lineage>
        <taxon>Eukaryota</taxon>
        <taxon>Metazoa</taxon>
        <taxon>Ecdysozoa</taxon>
        <taxon>Arthropoda</taxon>
        <taxon>Hexapoda</taxon>
        <taxon>Insecta</taxon>
        <taxon>Pterygota</taxon>
        <taxon>Neoptera</taxon>
        <taxon>Endopterygota</taxon>
        <taxon>Coleoptera</taxon>
        <taxon>Polyphaga</taxon>
        <taxon>Elateriformia</taxon>
        <taxon>Elateroidea</taxon>
        <taxon>Elateridae</taxon>
        <taxon>Agrypninae</taxon>
        <taxon>Pyrophorini</taxon>
        <taxon>Ignelater</taxon>
    </lineage>
</organism>
<evidence type="ECO:0000313" key="2">
    <source>
        <dbReference type="EMBL" id="KAF2884855.1"/>
    </source>
</evidence>
<dbReference type="Proteomes" id="UP000801492">
    <property type="component" value="Unassembled WGS sequence"/>
</dbReference>
<dbReference type="SUPFAM" id="SSF63748">
    <property type="entry name" value="Tudor/PWWP/MBT"/>
    <property type="match status" value="2"/>
</dbReference>
<proteinExistence type="predicted"/>
<feature type="domain" description="Tudor" evidence="1">
    <location>
        <begin position="166"/>
        <end position="227"/>
    </location>
</feature>
<name>A0A8K0CCD6_IGNLU</name>
<dbReference type="CDD" id="cd20379">
    <property type="entry name" value="Tudor_dTUD-like"/>
    <property type="match status" value="1"/>
</dbReference>